<sequence>MGTSPVPGSRYTHTNPALDLYRAERNDVLESPTSSFQTAVRSLEDAHTSGPSAPYQRRRSEQSSPSHFQDGDRESSLFDAPLAHASFVDMLLSTWLSHFDYLYDSVQGTSLHSDWLDAKLALPLASGHLSLLSIILALVCQLAPEKTKTMLAACDLPQPDLVKLSQDCMQHTKAESDRFIQEWAANDMVSDRIINSLHCSMLVSAFIKNSGCTTEYRTRLSRDISFLQCCGIHLLDRSDPPPQLVSLTPSSLHQARHLFWAYYQCDRFVWMLDQTHSYQIRRSHADIHFKDQLVSIISSASSECAEGVKARHRGHSSRYTCLMICIAAATEMISDQCFGLEIFKSSP</sequence>
<dbReference type="HOGENOM" id="CLU_799556_0_0_1"/>
<dbReference type="AlphaFoldDB" id="W3VGE2"/>
<comment type="caution">
    <text evidence="2">The sequence shown here is derived from an EMBL/GenBank/DDBJ whole genome shotgun (WGS) entry which is preliminary data.</text>
</comment>
<evidence type="ECO:0008006" key="4">
    <source>
        <dbReference type="Google" id="ProtNLM"/>
    </source>
</evidence>
<dbReference type="EMBL" id="AWNI01000029">
    <property type="protein sequence ID" value="ETS60639.1"/>
    <property type="molecule type" value="Genomic_DNA"/>
</dbReference>
<feature type="compositionally biased region" description="Polar residues" evidence="1">
    <location>
        <begin position="31"/>
        <end position="40"/>
    </location>
</feature>
<reference evidence="2 3" key="1">
    <citation type="journal article" date="2014" name="Genome Announc.">
        <title>Genome sequence of the basidiomycetous fungus Pseudozyma aphidis DSM70725, an efficient producer of biosurfactant mannosylerythritol lipids.</title>
        <authorList>
            <person name="Lorenz S."/>
            <person name="Guenther M."/>
            <person name="Grumaz C."/>
            <person name="Rupp S."/>
            <person name="Zibek S."/>
            <person name="Sohn K."/>
        </authorList>
    </citation>
    <scope>NUCLEOTIDE SEQUENCE [LARGE SCALE GENOMIC DNA]</scope>
    <source>
        <strain evidence="3">ATCC 32657 / CBS 517.83 / DSM 70725 / JCM 10318 / NBRC 10182 / NRRL Y-7954 / St-0401</strain>
    </source>
</reference>
<evidence type="ECO:0000313" key="3">
    <source>
        <dbReference type="Proteomes" id="UP000019462"/>
    </source>
</evidence>
<dbReference type="Proteomes" id="UP000019462">
    <property type="component" value="Unassembled WGS sequence"/>
</dbReference>
<protein>
    <recommendedName>
        <fullName evidence="4">Transcription factor domain-containing protein</fullName>
    </recommendedName>
</protein>
<accession>W3VGE2</accession>
<dbReference type="OrthoDB" id="3352406at2759"/>
<organism evidence="2 3">
    <name type="scientific">Moesziomyces aphidis</name>
    <name type="common">Pseudozyma aphidis</name>
    <dbReference type="NCBI Taxonomy" id="84754"/>
    <lineage>
        <taxon>Eukaryota</taxon>
        <taxon>Fungi</taxon>
        <taxon>Dikarya</taxon>
        <taxon>Basidiomycota</taxon>
        <taxon>Ustilaginomycotina</taxon>
        <taxon>Ustilaginomycetes</taxon>
        <taxon>Ustilaginales</taxon>
        <taxon>Ustilaginaceae</taxon>
        <taxon>Moesziomyces</taxon>
    </lineage>
</organism>
<keyword evidence="3" id="KW-1185">Reference proteome</keyword>
<gene>
    <name evidence="2" type="ORF">PaG_05287</name>
</gene>
<evidence type="ECO:0000256" key="1">
    <source>
        <dbReference type="SAM" id="MobiDB-lite"/>
    </source>
</evidence>
<feature type="region of interest" description="Disordered" evidence="1">
    <location>
        <begin position="30"/>
        <end position="73"/>
    </location>
</feature>
<name>W3VGE2_MOEAP</name>
<proteinExistence type="predicted"/>
<evidence type="ECO:0000313" key="2">
    <source>
        <dbReference type="EMBL" id="ETS60639.1"/>
    </source>
</evidence>